<comment type="caution">
    <text evidence="3">The sequence shown here is derived from an EMBL/GenBank/DDBJ whole genome shotgun (WGS) entry which is preliminary data.</text>
</comment>
<dbReference type="Pfam" id="PF01863">
    <property type="entry name" value="YgjP-like"/>
    <property type="match status" value="1"/>
</dbReference>
<dbReference type="InterPro" id="IPR002725">
    <property type="entry name" value="YgjP-like_metallopeptidase"/>
</dbReference>
<dbReference type="CDD" id="cd07344">
    <property type="entry name" value="M48_yhfN_like"/>
    <property type="match status" value="1"/>
</dbReference>
<sequence>MRPPEPQLALPWGEPGAEPPAPAAHAPASAAPPAGPVRAQPPATLPPQARWREVALEDQTIGFVLQRSRRRTIGFLITDDGLRVTAPRWVSLAEIDNAVRGKGRWILSRLAAWQERQRRVALHRTRWEDGARLPYLGVQIVFRTGGRARSYDGDIDAPRDGDVLWLGLPPDADAGRIRDAVQAWLQARARAVIGQRLEYFLQRTGLTINRWRLSSARTRWGSCTSQGNIMLNWRLVHFPAGVIDYVVAHELAHLREMNHGPGFWSELGQILPGYREHQQALRQHDPASLPSFN</sequence>
<protein>
    <submittedName>
        <fullName evidence="3">M48 family metallopeptidase</fullName>
    </submittedName>
</protein>
<accession>A0A556ANL1</accession>
<feature type="domain" description="YgjP-like metallopeptidase" evidence="2">
    <location>
        <begin position="72"/>
        <end position="284"/>
    </location>
</feature>
<evidence type="ECO:0000313" key="3">
    <source>
        <dbReference type="EMBL" id="TSH94473.1"/>
    </source>
</evidence>
<dbReference type="RefSeq" id="WP_143948534.1">
    <property type="nucleotide sequence ID" value="NZ_VLTJ01000024.1"/>
</dbReference>
<dbReference type="Proteomes" id="UP000318405">
    <property type="component" value="Unassembled WGS sequence"/>
</dbReference>
<keyword evidence="4" id="KW-1185">Reference proteome</keyword>
<dbReference type="AlphaFoldDB" id="A0A556ANL1"/>
<feature type="region of interest" description="Disordered" evidence="1">
    <location>
        <begin position="1"/>
        <end position="44"/>
    </location>
</feature>
<dbReference type="PANTHER" id="PTHR30399">
    <property type="entry name" value="UNCHARACTERIZED PROTEIN YGJP"/>
    <property type="match status" value="1"/>
</dbReference>
<proteinExistence type="predicted"/>
<dbReference type="OrthoDB" id="9811177at2"/>
<name>A0A556ANL1_9BURK</name>
<evidence type="ECO:0000313" key="4">
    <source>
        <dbReference type="Proteomes" id="UP000318405"/>
    </source>
</evidence>
<reference evidence="3 4" key="1">
    <citation type="submission" date="2019-07" db="EMBL/GenBank/DDBJ databases">
        <title>Qingshengfaniella alkalisoli gen. nov., sp. nov., isolated from saline soil.</title>
        <authorList>
            <person name="Xu L."/>
            <person name="Huang X.-X."/>
            <person name="Sun J.-Q."/>
        </authorList>
    </citation>
    <scope>NUCLEOTIDE SEQUENCE [LARGE SCALE GENOMIC DNA]</scope>
    <source>
        <strain evidence="3 4">DSM 27279</strain>
    </source>
</reference>
<evidence type="ECO:0000256" key="1">
    <source>
        <dbReference type="SAM" id="MobiDB-lite"/>
    </source>
</evidence>
<gene>
    <name evidence="3" type="ORF">FOZ76_12155</name>
</gene>
<organism evidence="3 4">
    <name type="scientific">Verticiella sediminum</name>
    <dbReference type="NCBI Taxonomy" id="1247510"/>
    <lineage>
        <taxon>Bacteria</taxon>
        <taxon>Pseudomonadati</taxon>
        <taxon>Pseudomonadota</taxon>
        <taxon>Betaproteobacteria</taxon>
        <taxon>Burkholderiales</taxon>
        <taxon>Alcaligenaceae</taxon>
        <taxon>Verticiella</taxon>
    </lineage>
</organism>
<dbReference type="PANTHER" id="PTHR30399:SF1">
    <property type="entry name" value="UTP PYROPHOSPHATASE"/>
    <property type="match status" value="1"/>
</dbReference>
<evidence type="ECO:0000259" key="2">
    <source>
        <dbReference type="Pfam" id="PF01863"/>
    </source>
</evidence>
<dbReference type="EMBL" id="VLTJ01000024">
    <property type="protein sequence ID" value="TSH94473.1"/>
    <property type="molecule type" value="Genomic_DNA"/>
</dbReference>
<feature type="compositionally biased region" description="Low complexity" evidence="1">
    <location>
        <begin position="23"/>
        <end position="32"/>
    </location>
</feature>
<dbReference type="InterPro" id="IPR053136">
    <property type="entry name" value="UTP_pyrophosphatase-like"/>
</dbReference>
<dbReference type="Gene3D" id="3.30.2010.10">
    <property type="entry name" value="Metalloproteases ('zincins'), catalytic domain"/>
    <property type="match status" value="1"/>
</dbReference>